<gene>
    <name evidence="1" type="ORF">ERS137959_03355</name>
</gene>
<accession>A0ABM9S5T7</accession>
<dbReference type="InterPro" id="IPR058601">
    <property type="entry name" value="Phage_phiTE_015-like"/>
</dbReference>
<evidence type="ECO:0000313" key="2">
    <source>
        <dbReference type="Proteomes" id="UP000041601"/>
    </source>
</evidence>
<evidence type="ECO:0000313" key="1">
    <source>
        <dbReference type="EMBL" id="CNE25205.1"/>
    </source>
</evidence>
<organism evidence="1 2">
    <name type="scientific">Yersinia enterocolitica</name>
    <dbReference type="NCBI Taxonomy" id="630"/>
    <lineage>
        <taxon>Bacteria</taxon>
        <taxon>Pseudomonadati</taxon>
        <taxon>Pseudomonadota</taxon>
        <taxon>Gammaproteobacteria</taxon>
        <taxon>Enterobacterales</taxon>
        <taxon>Yersiniaceae</taxon>
        <taxon>Yersinia</taxon>
    </lineage>
</organism>
<proteinExistence type="predicted"/>
<dbReference type="EMBL" id="CPXJ01000045">
    <property type="protein sequence ID" value="CNE25205.1"/>
    <property type="molecule type" value="Genomic_DNA"/>
</dbReference>
<comment type="caution">
    <text evidence="1">The sequence shown here is derived from an EMBL/GenBank/DDBJ whole genome shotgun (WGS) entry which is preliminary data.</text>
</comment>
<dbReference type="RefSeq" id="WP_050156606.1">
    <property type="nucleotide sequence ID" value="NZ_CPXJ01000045.1"/>
</dbReference>
<sequence length="106" mass="12069">MMDITKSQSDFEAWFKSEFIVPASSLTLSPETFKNAVQKAYQAGRESIEMELPERAKLERSGKNKGRYVCWPCSFDPEYALGINHTIDWFAEALRTAGIRIKGESE</sequence>
<dbReference type="Pfam" id="PF26207">
    <property type="entry name" value="Phage_phiTE_015"/>
    <property type="match status" value="1"/>
</dbReference>
<name>A0ABM9S5T7_YEREN</name>
<reference evidence="1 2" key="1">
    <citation type="submission" date="2015-03" db="EMBL/GenBank/DDBJ databases">
        <authorList>
            <consortium name="Pathogen Informatics"/>
            <person name="Murphy D."/>
        </authorList>
    </citation>
    <scope>NUCLEOTIDE SEQUENCE [LARGE SCALE GENOMIC DNA]</scope>
    <source>
        <strain evidence="1 2">IP05342</strain>
    </source>
</reference>
<dbReference type="Proteomes" id="UP000041601">
    <property type="component" value="Unassembled WGS sequence"/>
</dbReference>
<evidence type="ECO:0008006" key="3">
    <source>
        <dbReference type="Google" id="ProtNLM"/>
    </source>
</evidence>
<protein>
    <recommendedName>
        <fullName evidence="3">Phage protein</fullName>
    </recommendedName>
</protein>
<keyword evidence="2" id="KW-1185">Reference proteome</keyword>